<sequence>MFLPSLWPSSMFDSWPGDNQRMVAIMCTKDADSLPGGIFRCEPWSSFSHEPVTVLKRFDSQRWRAMTENEQGLRKQLSKRIVWLRNFSQSIKDSR</sequence>
<protein>
    <submittedName>
        <fullName evidence="1">Uncharacterized protein</fullName>
    </submittedName>
</protein>
<proteinExistence type="predicted"/>
<keyword evidence="2" id="KW-1185">Reference proteome</keyword>
<dbReference type="EMBL" id="BPLQ01001757">
    <property type="protein sequence ID" value="GIX85087.1"/>
    <property type="molecule type" value="Genomic_DNA"/>
</dbReference>
<evidence type="ECO:0000313" key="2">
    <source>
        <dbReference type="Proteomes" id="UP001054837"/>
    </source>
</evidence>
<dbReference type="Proteomes" id="UP001054837">
    <property type="component" value="Unassembled WGS sequence"/>
</dbReference>
<dbReference type="AlphaFoldDB" id="A0AAV4NJV1"/>
<reference evidence="1 2" key="1">
    <citation type="submission" date="2021-06" db="EMBL/GenBank/DDBJ databases">
        <title>Caerostris darwini draft genome.</title>
        <authorList>
            <person name="Kono N."/>
            <person name="Arakawa K."/>
        </authorList>
    </citation>
    <scope>NUCLEOTIDE SEQUENCE [LARGE SCALE GENOMIC DNA]</scope>
</reference>
<name>A0AAV4NJV1_9ARAC</name>
<evidence type="ECO:0000313" key="1">
    <source>
        <dbReference type="EMBL" id="GIX85087.1"/>
    </source>
</evidence>
<accession>A0AAV4NJV1</accession>
<gene>
    <name evidence="1" type="ORF">CDAR_93961</name>
</gene>
<organism evidence="1 2">
    <name type="scientific">Caerostris darwini</name>
    <dbReference type="NCBI Taxonomy" id="1538125"/>
    <lineage>
        <taxon>Eukaryota</taxon>
        <taxon>Metazoa</taxon>
        <taxon>Ecdysozoa</taxon>
        <taxon>Arthropoda</taxon>
        <taxon>Chelicerata</taxon>
        <taxon>Arachnida</taxon>
        <taxon>Araneae</taxon>
        <taxon>Araneomorphae</taxon>
        <taxon>Entelegynae</taxon>
        <taxon>Araneoidea</taxon>
        <taxon>Araneidae</taxon>
        <taxon>Caerostris</taxon>
    </lineage>
</organism>
<comment type="caution">
    <text evidence="1">The sequence shown here is derived from an EMBL/GenBank/DDBJ whole genome shotgun (WGS) entry which is preliminary data.</text>
</comment>